<protein>
    <submittedName>
        <fullName evidence="4">HlyD domain containing protein</fullName>
    </submittedName>
</protein>
<dbReference type="Gene3D" id="2.40.50.100">
    <property type="match status" value="1"/>
</dbReference>
<dbReference type="eggNOG" id="COG0845">
    <property type="taxonomic scope" value="Bacteria"/>
</dbReference>
<dbReference type="AlphaFoldDB" id="C1D9D6"/>
<feature type="compositionally biased region" description="Low complexity" evidence="2">
    <location>
        <begin position="213"/>
        <end position="224"/>
    </location>
</feature>
<evidence type="ECO:0000256" key="1">
    <source>
        <dbReference type="SAM" id="Coils"/>
    </source>
</evidence>
<dbReference type="Pfam" id="PF25876">
    <property type="entry name" value="HH_MFP_RND"/>
    <property type="match status" value="1"/>
</dbReference>
<name>C1D9D6_LARHH</name>
<evidence type="ECO:0000313" key="4">
    <source>
        <dbReference type="EMBL" id="ACO75038.1"/>
    </source>
</evidence>
<accession>C1D9D6</accession>
<dbReference type="InterPro" id="IPR058624">
    <property type="entry name" value="MdtA-like_HH"/>
</dbReference>
<dbReference type="GO" id="GO:0015562">
    <property type="term" value="F:efflux transmembrane transporter activity"/>
    <property type="evidence" value="ECO:0007669"/>
    <property type="project" value="TreeGrafter"/>
</dbReference>
<dbReference type="Gene3D" id="1.10.287.470">
    <property type="entry name" value="Helix hairpin bin"/>
    <property type="match status" value="1"/>
</dbReference>
<keyword evidence="5" id="KW-1185">Reference proteome</keyword>
<evidence type="ECO:0000256" key="2">
    <source>
        <dbReference type="SAM" id="MobiDB-lite"/>
    </source>
</evidence>
<organism evidence="4 5">
    <name type="scientific">Laribacter hongkongensis (strain HLHK9)</name>
    <dbReference type="NCBI Taxonomy" id="557598"/>
    <lineage>
        <taxon>Bacteria</taxon>
        <taxon>Pseudomonadati</taxon>
        <taxon>Pseudomonadota</taxon>
        <taxon>Betaproteobacteria</taxon>
        <taxon>Neisseriales</taxon>
        <taxon>Aquaspirillaceae</taxon>
        <taxon>Laribacter</taxon>
    </lineage>
</organism>
<feature type="domain" description="Multidrug resistance protein MdtA-like alpha-helical hairpin" evidence="3">
    <location>
        <begin position="103"/>
        <end position="169"/>
    </location>
</feature>
<proteinExistence type="predicted"/>
<dbReference type="STRING" id="557598.LHK_02054"/>
<dbReference type="Proteomes" id="UP000002010">
    <property type="component" value="Chromosome"/>
</dbReference>
<dbReference type="PANTHER" id="PTHR30469">
    <property type="entry name" value="MULTIDRUG RESISTANCE PROTEIN MDTA"/>
    <property type="match status" value="1"/>
</dbReference>
<dbReference type="HOGENOM" id="CLU_1101775_0_0_4"/>
<keyword evidence="1" id="KW-0175">Coiled coil</keyword>
<gene>
    <name evidence="4" type="ordered locus">LHK_02054</name>
</gene>
<dbReference type="SUPFAM" id="SSF111369">
    <property type="entry name" value="HlyD-like secretion proteins"/>
    <property type="match status" value="1"/>
</dbReference>
<feature type="coiled-coil region" evidence="1">
    <location>
        <begin position="102"/>
        <end position="129"/>
    </location>
</feature>
<dbReference type="KEGG" id="lhk:LHK_02054"/>
<evidence type="ECO:0000313" key="5">
    <source>
        <dbReference type="Proteomes" id="UP000002010"/>
    </source>
</evidence>
<feature type="region of interest" description="Disordered" evidence="2">
    <location>
        <begin position="179"/>
        <end position="252"/>
    </location>
</feature>
<reference evidence="4 5" key="1">
    <citation type="journal article" date="2009" name="PLoS Genet.">
        <title>The complete genome and proteome of Laribacter hongkongensis reveal potential mechanisms for adaptations to different temperatures and habitats.</title>
        <authorList>
            <person name="Woo P.C."/>
            <person name="Lau S.K."/>
            <person name="Tse H."/>
            <person name="Teng J.L."/>
            <person name="Curreem S.O."/>
            <person name="Tsang A.K."/>
            <person name="Fan R.Y."/>
            <person name="Wong G.K."/>
            <person name="Huang Y."/>
            <person name="Loman N.J."/>
            <person name="Snyder L.A."/>
            <person name="Cai J.J."/>
            <person name="Huang J.D."/>
            <person name="Mak W."/>
            <person name="Pallen M.J."/>
            <person name="Lok S."/>
            <person name="Yuen K.Y."/>
        </authorList>
    </citation>
    <scope>NUCLEOTIDE SEQUENCE [LARGE SCALE GENOMIC DNA]</scope>
    <source>
        <strain evidence="4 5">HLHK9</strain>
    </source>
</reference>
<evidence type="ECO:0000259" key="3">
    <source>
        <dbReference type="Pfam" id="PF25876"/>
    </source>
</evidence>
<dbReference type="EMBL" id="CP001154">
    <property type="protein sequence ID" value="ACO75038.1"/>
    <property type="molecule type" value="Genomic_DNA"/>
</dbReference>
<dbReference type="GO" id="GO:1990281">
    <property type="term" value="C:efflux pump complex"/>
    <property type="evidence" value="ECO:0007669"/>
    <property type="project" value="TreeGrafter"/>
</dbReference>
<sequence length="252" mass="25926">MLLARIRPGRKGWIALGLLLAAMLALWAWQPWAGPRTGVVRLAEHPLTHTVVATGYVSNTEESVLGATLTARVASLPVEEGQSVRAGDVLIRLESAEAAAAVEQARGNARQADATLAEARRQFRRQQQLFAQGFISQAALDAEDKKVRLAAALADTAHAAVTQAGAHLDEFTVRAPADGRLGVPAGRSRGSRHGRQAGADFCPPGPGRGAAGRGRALSGTAGRRAAGGGGAGRLSGPAVPDAHRPDCTAGGP</sequence>